<evidence type="ECO:0000313" key="1">
    <source>
        <dbReference type="Proteomes" id="UP000887580"/>
    </source>
</evidence>
<organism evidence="1 2">
    <name type="scientific">Panagrolaimus sp. PS1159</name>
    <dbReference type="NCBI Taxonomy" id="55785"/>
    <lineage>
        <taxon>Eukaryota</taxon>
        <taxon>Metazoa</taxon>
        <taxon>Ecdysozoa</taxon>
        <taxon>Nematoda</taxon>
        <taxon>Chromadorea</taxon>
        <taxon>Rhabditida</taxon>
        <taxon>Tylenchina</taxon>
        <taxon>Panagrolaimomorpha</taxon>
        <taxon>Panagrolaimoidea</taxon>
        <taxon>Panagrolaimidae</taxon>
        <taxon>Panagrolaimus</taxon>
    </lineage>
</organism>
<accession>A0AC35G2A7</accession>
<dbReference type="Proteomes" id="UP000887580">
    <property type="component" value="Unplaced"/>
</dbReference>
<sequence>MSMCFPLLRSRPLSKKTVVPAEPPPPPDPEPVQAAAVTHPEQPEQSRPSTSKEEIPTVVESPPTFESPAPDISPSPGGLSVNERRLIKTPPPPSSTQPPRPPLGIPPGMESIFDKEHSGNKAELELPPTDGLDYPRAASWSSCNVHEIMRDALGKQVFRCFLAQALAEENMTFYEKCEEFKKCKDNDALQAAVADTMESMGTYVNVSAPARAKLMEIAKGTNVDKKLVEPASKEIYKLLENDQLPRFRRSELYLGFLEKLLPRSYAEKWKLNFEALLGNQVGRHYFRRYLISIHAEENLKFWEAAIEFKHSKNKSAAMARSIYDQFLKEGIPNEHQTFVSTHSLMWICEILMVFLPHGVRNNLLRLIKEKEIDATLFDDAIKYVEQVLRNDPYVRFLQSDTYKDLLNRLQ</sequence>
<reference evidence="2" key="1">
    <citation type="submission" date="2022-11" db="UniProtKB">
        <authorList>
            <consortium name="WormBaseParasite"/>
        </authorList>
    </citation>
    <scope>IDENTIFICATION</scope>
</reference>
<evidence type="ECO:0000313" key="2">
    <source>
        <dbReference type="WBParaSite" id="PS1159_v2.g22782.t2"/>
    </source>
</evidence>
<proteinExistence type="predicted"/>
<dbReference type="WBParaSite" id="PS1159_v2.g22782.t2">
    <property type="protein sequence ID" value="PS1159_v2.g22782.t2"/>
    <property type="gene ID" value="PS1159_v2.g22782"/>
</dbReference>
<protein>
    <submittedName>
        <fullName evidence="2">RGS domain-containing protein</fullName>
    </submittedName>
</protein>
<name>A0AC35G2A7_9BILA</name>